<comment type="caution">
    <text evidence="11">The sequence shown here is derived from an EMBL/GenBank/DDBJ whole genome shotgun (WGS) entry which is preliminary data.</text>
</comment>
<dbReference type="PROSITE" id="PS50109">
    <property type="entry name" value="HIS_KIN"/>
    <property type="match status" value="1"/>
</dbReference>
<dbReference type="Pfam" id="PF02518">
    <property type="entry name" value="HATPase_c"/>
    <property type="match status" value="1"/>
</dbReference>
<comment type="subcellular location">
    <subcellularLocation>
        <location evidence="2">Cell membrane</location>
        <topology evidence="2">Multi-pass membrane protein</topology>
    </subcellularLocation>
</comment>
<feature type="transmembrane region" description="Helical" evidence="9">
    <location>
        <begin position="277"/>
        <end position="302"/>
    </location>
</feature>
<feature type="domain" description="Histidine kinase" evidence="10">
    <location>
        <begin position="339"/>
        <end position="562"/>
    </location>
</feature>
<evidence type="ECO:0000256" key="1">
    <source>
        <dbReference type="ARBA" id="ARBA00000085"/>
    </source>
</evidence>
<proteinExistence type="predicted"/>
<dbReference type="Gene3D" id="3.30.450.20">
    <property type="entry name" value="PAS domain"/>
    <property type="match status" value="2"/>
</dbReference>
<dbReference type="CDD" id="cd18774">
    <property type="entry name" value="PDC2_HK_sensor"/>
    <property type="match status" value="1"/>
</dbReference>
<dbReference type="InterPro" id="IPR003594">
    <property type="entry name" value="HATPase_dom"/>
</dbReference>
<name>A0A3A4NGP0_ABYX5</name>
<dbReference type="SMART" id="SM00388">
    <property type="entry name" value="HisKA"/>
    <property type="match status" value="1"/>
</dbReference>
<dbReference type="CDD" id="cd00082">
    <property type="entry name" value="HisKA"/>
    <property type="match status" value="1"/>
</dbReference>
<evidence type="ECO:0000256" key="9">
    <source>
        <dbReference type="SAM" id="Phobius"/>
    </source>
</evidence>
<dbReference type="Pfam" id="PF02743">
    <property type="entry name" value="dCache_1"/>
    <property type="match status" value="1"/>
</dbReference>
<evidence type="ECO:0000313" key="12">
    <source>
        <dbReference type="Proteomes" id="UP000265882"/>
    </source>
</evidence>
<evidence type="ECO:0000256" key="3">
    <source>
        <dbReference type="ARBA" id="ARBA00012438"/>
    </source>
</evidence>
<dbReference type="InterPro" id="IPR003661">
    <property type="entry name" value="HisK_dim/P_dom"/>
</dbReference>
<keyword evidence="5" id="KW-0597">Phosphoprotein</keyword>
<evidence type="ECO:0000256" key="2">
    <source>
        <dbReference type="ARBA" id="ARBA00004651"/>
    </source>
</evidence>
<evidence type="ECO:0000259" key="10">
    <source>
        <dbReference type="PROSITE" id="PS50109"/>
    </source>
</evidence>
<sequence>MNSIIEKTVNFENTRRMILLRVLLVPFVAVMLVFGTLIYYFATNLSGQVSARLAYLAEGQRNLVEQFLLERSADLRYVAASSSLSELSGNGNIKAEFERLQNLSRGFLDLGVFDAEGNHVAYVGPYDLEGKNYAQAEWFKRVQNEEIFISDVFLGYRNIPHFVIAVRRFEGERPWYIRATIDTFFFNDLVENVRIGKTGEAYLVNRNGIFQTRRRSGGNLMEDDPDYIAYQVNQKQTTSFAADDRAGARHLYAVSRLEPTGWLLVVRQEIGDAYAPLLRAVLIAVGIILAGGVAVVTMGFFLATGVSQQLTMADMEKKRMGSQLIMAGKLAEVGEMSAGVAHEINNPLQVMKSEEMLMKDILADIEANGPDQAENFRMLRNSIDQMGAQIDRCGRITQGLLKFARESQTNIQAVDIKTLLPEVIALVERRAHVENVNILQEVQSDLPPIKSDPGQLQQVFLNLINNAMYAVSKMADSGEIRLTAAQEGEDVIISVQDNGCGILPEHIEKIFLPFFTTKPVGQGTGLGLSTCYGIIERLGGDISVSSEVNVGSTFTVRLPISGSPGGKTRSWLNAHEQGGIPK</sequence>
<dbReference type="PANTHER" id="PTHR43065">
    <property type="entry name" value="SENSOR HISTIDINE KINASE"/>
    <property type="match status" value="1"/>
</dbReference>
<dbReference type="InterPro" id="IPR033479">
    <property type="entry name" value="dCache_1"/>
</dbReference>
<dbReference type="EMBL" id="QZKU01000114">
    <property type="protein sequence ID" value="RJP17516.1"/>
    <property type="molecule type" value="Genomic_DNA"/>
</dbReference>
<dbReference type="InterPro" id="IPR036890">
    <property type="entry name" value="HATPase_C_sf"/>
</dbReference>
<keyword evidence="11" id="KW-0808">Transferase</keyword>
<dbReference type="Gene3D" id="1.10.287.130">
    <property type="match status" value="1"/>
</dbReference>
<dbReference type="GO" id="GO:0000155">
    <property type="term" value="F:phosphorelay sensor kinase activity"/>
    <property type="evidence" value="ECO:0007669"/>
    <property type="project" value="InterPro"/>
</dbReference>
<dbReference type="Gene3D" id="3.30.565.10">
    <property type="entry name" value="Histidine kinase-like ATPase, C-terminal domain"/>
    <property type="match status" value="1"/>
</dbReference>
<dbReference type="InterPro" id="IPR036097">
    <property type="entry name" value="HisK_dim/P_sf"/>
</dbReference>
<gene>
    <name evidence="11" type="ORF">C4520_16250</name>
</gene>
<reference evidence="11 12" key="1">
    <citation type="journal article" date="2017" name="ISME J.">
        <title>Energy and carbon metabolisms in a deep terrestrial subsurface fluid microbial community.</title>
        <authorList>
            <person name="Momper L."/>
            <person name="Jungbluth S.P."/>
            <person name="Lee M.D."/>
            <person name="Amend J.P."/>
        </authorList>
    </citation>
    <scope>NUCLEOTIDE SEQUENCE [LARGE SCALE GENOMIC DNA]</scope>
    <source>
        <strain evidence="11">SURF_5</strain>
    </source>
</reference>
<evidence type="ECO:0000256" key="7">
    <source>
        <dbReference type="ARBA" id="ARBA00022989"/>
    </source>
</evidence>
<evidence type="ECO:0000313" key="11">
    <source>
        <dbReference type="EMBL" id="RJP17516.1"/>
    </source>
</evidence>
<keyword evidence="7 9" id="KW-1133">Transmembrane helix</keyword>
<dbReference type="InterPro" id="IPR005467">
    <property type="entry name" value="His_kinase_dom"/>
</dbReference>
<dbReference type="SMART" id="SM00387">
    <property type="entry name" value="HATPase_c"/>
    <property type="match status" value="1"/>
</dbReference>
<dbReference type="PRINTS" id="PR00344">
    <property type="entry name" value="BCTRLSENSOR"/>
</dbReference>
<dbReference type="SUPFAM" id="SSF47384">
    <property type="entry name" value="Homodimeric domain of signal transducing histidine kinase"/>
    <property type="match status" value="1"/>
</dbReference>
<keyword evidence="6 9" id="KW-0812">Transmembrane</keyword>
<evidence type="ECO:0000256" key="4">
    <source>
        <dbReference type="ARBA" id="ARBA00022475"/>
    </source>
</evidence>
<protein>
    <recommendedName>
        <fullName evidence="3">histidine kinase</fullName>
        <ecNumber evidence="3">2.7.13.3</ecNumber>
    </recommendedName>
</protein>
<dbReference type="SUPFAM" id="SSF55874">
    <property type="entry name" value="ATPase domain of HSP90 chaperone/DNA topoisomerase II/histidine kinase"/>
    <property type="match status" value="1"/>
</dbReference>
<evidence type="ECO:0000256" key="6">
    <source>
        <dbReference type="ARBA" id="ARBA00022692"/>
    </source>
</evidence>
<comment type="catalytic activity">
    <reaction evidence="1">
        <text>ATP + protein L-histidine = ADP + protein N-phospho-L-histidine.</text>
        <dbReference type="EC" id="2.7.13.3"/>
    </reaction>
</comment>
<feature type="transmembrane region" description="Helical" evidence="9">
    <location>
        <begin position="18"/>
        <end position="42"/>
    </location>
</feature>
<dbReference type="InterPro" id="IPR004358">
    <property type="entry name" value="Sig_transdc_His_kin-like_C"/>
</dbReference>
<accession>A0A3A4NGP0</accession>
<dbReference type="AlphaFoldDB" id="A0A3A4NGP0"/>
<organism evidence="11 12">
    <name type="scientific">Abyssobacteria bacterium (strain SURF_5)</name>
    <dbReference type="NCBI Taxonomy" id="2093360"/>
    <lineage>
        <taxon>Bacteria</taxon>
        <taxon>Pseudomonadati</taxon>
        <taxon>Candidatus Hydrogenedentota</taxon>
        <taxon>Candidatus Abyssobacteria</taxon>
    </lineage>
</organism>
<keyword evidence="8 9" id="KW-0472">Membrane</keyword>
<keyword evidence="4" id="KW-1003">Cell membrane</keyword>
<dbReference type="EC" id="2.7.13.3" evidence="3"/>
<keyword evidence="11" id="KW-0418">Kinase</keyword>
<dbReference type="GO" id="GO:0005886">
    <property type="term" value="C:plasma membrane"/>
    <property type="evidence" value="ECO:0007669"/>
    <property type="project" value="UniProtKB-SubCell"/>
</dbReference>
<evidence type="ECO:0000256" key="5">
    <source>
        <dbReference type="ARBA" id="ARBA00022553"/>
    </source>
</evidence>
<evidence type="ECO:0000256" key="8">
    <source>
        <dbReference type="ARBA" id="ARBA00023136"/>
    </source>
</evidence>
<dbReference type="PANTHER" id="PTHR43065:SF42">
    <property type="entry name" value="TWO-COMPONENT SENSOR PPRA"/>
    <property type="match status" value="1"/>
</dbReference>
<dbReference type="Proteomes" id="UP000265882">
    <property type="component" value="Unassembled WGS sequence"/>
</dbReference>